<reference evidence="5 6" key="1">
    <citation type="submission" date="2018-08" db="EMBL/GenBank/DDBJ databases">
        <title>A genome reference for cultivated species of the human gut microbiota.</title>
        <authorList>
            <person name="Zou Y."/>
            <person name="Xue W."/>
            <person name="Luo G."/>
        </authorList>
    </citation>
    <scope>NUCLEOTIDE SEQUENCE [LARGE SCALE GENOMIC DNA]</scope>
    <source>
        <strain evidence="5 6">AF24-29LB</strain>
    </source>
</reference>
<dbReference type="InterPro" id="IPR001451">
    <property type="entry name" value="Hexapep"/>
</dbReference>
<dbReference type="EMBL" id="QRUO01000009">
    <property type="protein sequence ID" value="RGR71162.1"/>
    <property type="molecule type" value="Genomic_DNA"/>
</dbReference>
<dbReference type="Gene3D" id="2.160.10.10">
    <property type="entry name" value="Hexapeptide repeat proteins"/>
    <property type="match status" value="1"/>
</dbReference>
<evidence type="ECO:0000256" key="2">
    <source>
        <dbReference type="ARBA" id="ARBA00022679"/>
    </source>
</evidence>
<keyword evidence="3" id="KW-0677">Repeat</keyword>
<evidence type="ECO:0000256" key="1">
    <source>
        <dbReference type="ARBA" id="ARBA00007274"/>
    </source>
</evidence>
<dbReference type="InterPro" id="IPR011004">
    <property type="entry name" value="Trimer_LpxA-like_sf"/>
</dbReference>
<evidence type="ECO:0000313" key="6">
    <source>
        <dbReference type="Proteomes" id="UP000284205"/>
    </source>
</evidence>
<dbReference type="GO" id="GO:0008374">
    <property type="term" value="F:O-acyltransferase activity"/>
    <property type="evidence" value="ECO:0007669"/>
    <property type="project" value="TreeGrafter"/>
</dbReference>
<dbReference type="RefSeq" id="WP_122118772.1">
    <property type="nucleotide sequence ID" value="NZ_JADMSB010000002.1"/>
</dbReference>
<evidence type="ECO:0000313" key="5">
    <source>
        <dbReference type="EMBL" id="RGR71162.1"/>
    </source>
</evidence>
<keyword evidence="2 5" id="KW-0808">Transferase</keyword>
<name>A0A412FSK9_9BACE</name>
<keyword evidence="4 5" id="KW-0012">Acyltransferase</keyword>
<sequence length="239" mass="27631">MICILILLLLFVLLMCNMTFVTLTSPMVFLLYRIKRRRKVVEVGREMNIMREGYSSFRLLKRYLDGFIRYYDYRVSQVPSHHFRSFVYRYIYCMDLAPKVVVYYGAEMREPYKIKIGRGSIIGDRAILDGRNGLEIGENVNFSSNVSIWTEQHDHRDAFFRCDTQKKTPVKIGNRVWIGPNTLILHSVEIGEGAVIAAGAVVTKSVEPYSIVAGIPAKKIGERNKTLKYEMTGEYVPFY</sequence>
<comment type="similarity">
    <text evidence="1">Belongs to the transferase hexapeptide repeat family.</text>
</comment>
<evidence type="ECO:0000256" key="4">
    <source>
        <dbReference type="ARBA" id="ARBA00023315"/>
    </source>
</evidence>
<dbReference type="PROSITE" id="PS00101">
    <property type="entry name" value="HEXAPEP_TRANSFERASES"/>
    <property type="match status" value="1"/>
</dbReference>
<dbReference type="GO" id="GO:0005829">
    <property type="term" value="C:cytosol"/>
    <property type="evidence" value="ECO:0007669"/>
    <property type="project" value="TreeGrafter"/>
</dbReference>
<gene>
    <name evidence="5" type="ORF">DWY26_11745</name>
</gene>
<dbReference type="Proteomes" id="UP000284205">
    <property type="component" value="Unassembled WGS sequence"/>
</dbReference>
<dbReference type="InterPro" id="IPR018357">
    <property type="entry name" value="Hexapep_transf_CS"/>
</dbReference>
<dbReference type="AlphaFoldDB" id="A0A412FSK9"/>
<comment type="caution">
    <text evidence="5">The sequence shown here is derived from an EMBL/GenBank/DDBJ whole genome shotgun (WGS) entry which is preliminary data.</text>
</comment>
<protein>
    <submittedName>
        <fullName evidence="5">Acyltransferase</fullName>
    </submittedName>
</protein>
<accession>A0A412FSK9</accession>
<dbReference type="PANTHER" id="PTHR23416:SF23">
    <property type="entry name" value="ACETYLTRANSFERASE C18B11.09C-RELATED"/>
    <property type="match status" value="1"/>
</dbReference>
<dbReference type="PANTHER" id="PTHR23416">
    <property type="entry name" value="SIALIC ACID SYNTHASE-RELATED"/>
    <property type="match status" value="1"/>
</dbReference>
<dbReference type="InterPro" id="IPR051159">
    <property type="entry name" value="Hexapeptide_acetyltransf"/>
</dbReference>
<evidence type="ECO:0000256" key="3">
    <source>
        <dbReference type="ARBA" id="ARBA00022737"/>
    </source>
</evidence>
<dbReference type="CDD" id="cd04647">
    <property type="entry name" value="LbH_MAT_like"/>
    <property type="match status" value="1"/>
</dbReference>
<dbReference type="SUPFAM" id="SSF51161">
    <property type="entry name" value="Trimeric LpxA-like enzymes"/>
    <property type="match status" value="1"/>
</dbReference>
<organism evidence="5 6">
    <name type="scientific">Bacteroides caccae</name>
    <dbReference type="NCBI Taxonomy" id="47678"/>
    <lineage>
        <taxon>Bacteria</taxon>
        <taxon>Pseudomonadati</taxon>
        <taxon>Bacteroidota</taxon>
        <taxon>Bacteroidia</taxon>
        <taxon>Bacteroidales</taxon>
        <taxon>Bacteroidaceae</taxon>
        <taxon>Bacteroides</taxon>
    </lineage>
</organism>
<dbReference type="Pfam" id="PF00132">
    <property type="entry name" value="Hexapep"/>
    <property type="match status" value="1"/>
</dbReference>
<proteinExistence type="inferred from homology"/>